<feature type="compositionally biased region" description="Basic and acidic residues" evidence="1">
    <location>
        <begin position="1"/>
        <end position="16"/>
    </location>
</feature>
<dbReference type="InterPro" id="IPR036388">
    <property type="entry name" value="WH-like_DNA-bd_sf"/>
</dbReference>
<evidence type="ECO:0000313" key="2">
    <source>
        <dbReference type="EMBL" id="GGE59196.1"/>
    </source>
</evidence>
<name>A0A917AKN3_9MICC</name>
<accession>A0A917AKN3</accession>
<organism evidence="2 3">
    <name type="scientific">Nesterenkonia cremea</name>
    <dbReference type="NCBI Taxonomy" id="1882340"/>
    <lineage>
        <taxon>Bacteria</taxon>
        <taxon>Bacillati</taxon>
        <taxon>Actinomycetota</taxon>
        <taxon>Actinomycetes</taxon>
        <taxon>Micrococcales</taxon>
        <taxon>Micrococcaceae</taxon>
        <taxon>Nesterenkonia</taxon>
    </lineage>
</organism>
<evidence type="ECO:0000313" key="3">
    <source>
        <dbReference type="Proteomes" id="UP000633136"/>
    </source>
</evidence>
<comment type="caution">
    <text evidence="2">The sequence shown here is derived from an EMBL/GenBank/DDBJ whole genome shotgun (WGS) entry which is preliminary data.</text>
</comment>
<dbReference type="RefSeq" id="WP_188682149.1">
    <property type="nucleotide sequence ID" value="NZ_BMIS01000001.1"/>
</dbReference>
<dbReference type="Proteomes" id="UP000633136">
    <property type="component" value="Unassembled WGS sequence"/>
</dbReference>
<dbReference type="EMBL" id="BMIS01000001">
    <property type="protein sequence ID" value="GGE59196.1"/>
    <property type="molecule type" value="Genomic_DNA"/>
</dbReference>
<feature type="compositionally biased region" description="Polar residues" evidence="1">
    <location>
        <begin position="21"/>
        <end position="31"/>
    </location>
</feature>
<reference evidence="2" key="1">
    <citation type="journal article" date="2014" name="Int. J. Syst. Evol. Microbiol.">
        <title>Complete genome sequence of Corynebacterium casei LMG S-19264T (=DSM 44701T), isolated from a smear-ripened cheese.</title>
        <authorList>
            <consortium name="US DOE Joint Genome Institute (JGI-PGF)"/>
            <person name="Walter F."/>
            <person name="Albersmeier A."/>
            <person name="Kalinowski J."/>
            <person name="Ruckert C."/>
        </authorList>
    </citation>
    <scope>NUCLEOTIDE SEQUENCE</scope>
    <source>
        <strain evidence="2">CGMCC 1.15388</strain>
    </source>
</reference>
<dbReference type="CDD" id="cd00090">
    <property type="entry name" value="HTH_ARSR"/>
    <property type="match status" value="1"/>
</dbReference>
<proteinExistence type="predicted"/>
<feature type="region of interest" description="Disordered" evidence="1">
    <location>
        <begin position="1"/>
        <end position="39"/>
    </location>
</feature>
<protein>
    <submittedName>
        <fullName evidence="2">Transcriptional regulator</fullName>
    </submittedName>
</protein>
<reference evidence="2" key="2">
    <citation type="submission" date="2020-09" db="EMBL/GenBank/DDBJ databases">
        <authorList>
            <person name="Sun Q."/>
            <person name="Zhou Y."/>
        </authorList>
    </citation>
    <scope>NUCLEOTIDE SEQUENCE</scope>
    <source>
        <strain evidence="2">CGMCC 1.15388</strain>
    </source>
</reference>
<sequence>MSTEDRVSALEERVAGLEDALQQSEGATSGTQSAAPAQSPDADAFWALEGLRARTADPGAVMMVGSVEIPAGGEVRWQMGAGADELFSSDFADRAESLSALAHPARLRILQRLMTDAQTVQDLAGTGEFGTSGQIYHHLRQLTSAGWLRAAGGGRYEVPAARVVPLLTILLGVDR</sequence>
<dbReference type="InterPro" id="IPR011991">
    <property type="entry name" value="ArsR-like_HTH"/>
</dbReference>
<keyword evidence="3" id="KW-1185">Reference proteome</keyword>
<dbReference type="AlphaFoldDB" id="A0A917AKN3"/>
<gene>
    <name evidence="2" type="ORF">GCM10011401_02390</name>
</gene>
<evidence type="ECO:0000256" key="1">
    <source>
        <dbReference type="SAM" id="MobiDB-lite"/>
    </source>
</evidence>
<dbReference type="SUPFAM" id="SSF46785">
    <property type="entry name" value="Winged helix' DNA-binding domain"/>
    <property type="match status" value="1"/>
</dbReference>
<dbReference type="InterPro" id="IPR036390">
    <property type="entry name" value="WH_DNA-bd_sf"/>
</dbReference>
<dbReference type="Gene3D" id="1.10.10.10">
    <property type="entry name" value="Winged helix-like DNA-binding domain superfamily/Winged helix DNA-binding domain"/>
    <property type="match status" value="1"/>
</dbReference>